<sequence>MAKDVIGWRMSCSRWHTPPAKRDASRLSNDGAITSHHPSNGDEQHQPHHAKSKLHQNNLKNSANNQLHLHVHHQQQHHHQHQLSSASSTSSDHQHRPHQQSNGVGALIRTGNDPSNGLAGSGGGPGGGGVPATVKQSELIISSSNGSSTGGALERGKETRKSLNSSGFDSILCLHGPVCLSVATAGIRWSTFDY</sequence>
<dbReference type="VEuPathDB" id="VectorBase:AMAM006968"/>
<feature type="compositionally biased region" description="Basic residues" evidence="1">
    <location>
        <begin position="71"/>
        <end position="81"/>
    </location>
</feature>
<dbReference type="EnsemblMetazoa" id="AMAM006968-RA">
    <property type="protein sequence ID" value="AMAM006968-PA"/>
    <property type="gene ID" value="AMAM006968"/>
</dbReference>
<protein>
    <submittedName>
        <fullName evidence="2">Uncharacterized protein</fullName>
    </submittedName>
</protein>
<feature type="region of interest" description="Disordered" evidence="1">
    <location>
        <begin position="71"/>
        <end position="133"/>
    </location>
</feature>
<dbReference type="AlphaFoldDB" id="A0A182SHM3"/>
<accession>A0A182SHM3</accession>
<dbReference type="Proteomes" id="UP000075901">
    <property type="component" value="Unassembled WGS sequence"/>
</dbReference>
<reference evidence="2" key="2">
    <citation type="submission" date="2020-05" db="UniProtKB">
        <authorList>
            <consortium name="EnsemblMetazoa"/>
        </authorList>
    </citation>
    <scope>IDENTIFICATION</scope>
    <source>
        <strain evidence="2">maculatus3</strain>
    </source>
</reference>
<evidence type="ECO:0000313" key="3">
    <source>
        <dbReference type="Proteomes" id="UP000075901"/>
    </source>
</evidence>
<feature type="region of interest" description="Disordered" evidence="1">
    <location>
        <begin position="14"/>
        <end position="53"/>
    </location>
</feature>
<proteinExistence type="predicted"/>
<feature type="compositionally biased region" description="Low complexity" evidence="1">
    <location>
        <begin position="82"/>
        <end position="91"/>
    </location>
</feature>
<organism evidence="2 3">
    <name type="scientific">Anopheles maculatus</name>
    <dbReference type="NCBI Taxonomy" id="74869"/>
    <lineage>
        <taxon>Eukaryota</taxon>
        <taxon>Metazoa</taxon>
        <taxon>Ecdysozoa</taxon>
        <taxon>Arthropoda</taxon>
        <taxon>Hexapoda</taxon>
        <taxon>Insecta</taxon>
        <taxon>Pterygota</taxon>
        <taxon>Neoptera</taxon>
        <taxon>Endopterygota</taxon>
        <taxon>Diptera</taxon>
        <taxon>Nematocera</taxon>
        <taxon>Culicoidea</taxon>
        <taxon>Culicidae</taxon>
        <taxon>Anophelinae</taxon>
        <taxon>Anopheles</taxon>
        <taxon>Anopheles maculatus group</taxon>
    </lineage>
</organism>
<keyword evidence="3" id="KW-1185">Reference proteome</keyword>
<name>A0A182SHM3_9DIPT</name>
<feature type="compositionally biased region" description="Polar residues" evidence="1">
    <location>
        <begin position="26"/>
        <end position="38"/>
    </location>
</feature>
<evidence type="ECO:0000313" key="2">
    <source>
        <dbReference type="EnsemblMetazoa" id="AMAM006968-PA"/>
    </source>
</evidence>
<evidence type="ECO:0000256" key="1">
    <source>
        <dbReference type="SAM" id="MobiDB-lite"/>
    </source>
</evidence>
<feature type="compositionally biased region" description="Gly residues" evidence="1">
    <location>
        <begin position="119"/>
        <end position="130"/>
    </location>
</feature>
<reference evidence="3" key="1">
    <citation type="submission" date="2013-09" db="EMBL/GenBank/DDBJ databases">
        <title>The Genome Sequence of Anopheles maculatus species B.</title>
        <authorList>
            <consortium name="The Broad Institute Genomics Platform"/>
            <person name="Neafsey D.E."/>
            <person name="Besansky N."/>
            <person name="Howell P."/>
            <person name="Walton C."/>
            <person name="Young S.K."/>
            <person name="Zeng Q."/>
            <person name="Gargeya S."/>
            <person name="Fitzgerald M."/>
            <person name="Haas B."/>
            <person name="Abouelleil A."/>
            <person name="Allen A.W."/>
            <person name="Alvarado L."/>
            <person name="Arachchi H.M."/>
            <person name="Berlin A.M."/>
            <person name="Chapman S.B."/>
            <person name="Gainer-Dewar J."/>
            <person name="Goldberg J."/>
            <person name="Griggs A."/>
            <person name="Gujja S."/>
            <person name="Hansen M."/>
            <person name="Howarth C."/>
            <person name="Imamovic A."/>
            <person name="Ireland A."/>
            <person name="Larimer J."/>
            <person name="McCowan C."/>
            <person name="Murphy C."/>
            <person name="Pearson M."/>
            <person name="Poon T.W."/>
            <person name="Priest M."/>
            <person name="Roberts A."/>
            <person name="Saif S."/>
            <person name="Shea T."/>
            <person name="Sisk P."/>
            <person name="Sykes S."/>
            <person name="Wortman J."/>
            <person name="Nusbaum C."/>
            <person name="Birren B."/>
        </authorList>
    </citation>
    <scope>NUCLEOTIDE SEQUENCE [LARGE SCALE GENOMIC DNA]</scope>
    <source>
        <strain evidence="3">maculatus3</strain>
    </source>
</reference>